<name>A0A7J6L1V6_PERCH</name>
<keyword evidence="3" id="KW-1185">Reference proteome</keyword>
<dbReference type="AlphaFoldDB" id="A0A7J6L1V6"/>
<protein>
    <submittedName>
        <fullName evidence="2">Uncharacterized protein</fullName>
    </submittedName>
</protein>
<sequence>MFILQLLSFALGTFIWVASVPFEGRQYCHGLPSFSEERLIFDYHQIVIILFERIHFEYQWSSLEAGYFFDPERNLLALTSEAKFPTGSRYWRQERWDKFVYHPELDGWSIGDEGSRWFKRC</sequence>
<keyword evidence="1" id="KW-0732">Signal</keyword>
<feature type="chain" id="PRO_5029780842" evidence="1">
    <location>
        <begin position="20"/>
        <end position="121"/>
    </location>
</feature>
<organism evidence="2 3">
    <name type="scientific">Perkinsus chesapeaki</name>
    <name type="common">Clam parasite</name>
    <name type="synonym">Perkinsus andrewsi</name>
    <dbReference type="NCBI Taxonomy" id="330153"/>
    <lineage>
        <taxon>Eukaryota</taxon>
        <taxon>Sar</taxon>
        <taxon>Alveolata</taxon>
        <taxon>Perkinsozoa</taxon>
        <taxon>Perkinsea</taxon>
        <taxon>Perkinsida</taxon>
        <taxon>Perkinsidae</taxon>
        <taxon>Perkinsus</taxon>
    </lineage>
</organism>
<evidence type="ECO:0000313" key="2">
    <source>
        <dbReference type="EMBL" id="KAF4652666.1"/>
    </source>
</evidence>
<gene>
    <name evidence="2" type="ORF">FOL47_010906</name>
</gene>
<reference evidence="2 3" key="1">
    <citation type="submission" date="2020-04" db="EMBL/GenBank/DDBJ databases">
        <title>Perkinsus chesapeaki whole genome sequence.</title>
        <authorList>
            <person name="Bogema D.R."/>
        </authorList>
    </citation>
    <scope>NUCLEOTIDE SEQUENCE [LARGE SCALE GENOMIC DNA]</scope>
    <source>
        <strain evidence="2">ATCC PRA-425</strain>
    </source>
</reference>
<evidence type="ECO:0000313" key="3">
    <source>
        <dbReference type="Proteomes" id="UP000591131"/>
    </source>
</evidence>
<evidence type="ECO:0000256" key="1">
    <source>
        <dbReference type="SAM" id="SignalP"/>
    </source>
</evidence>
<proteinExistence type="predicted"/>
<accession>A0A7J6L1V6</accession>
<dbReference type="EMBL" id="JAAPAO010000897">
    <property type="protein sequence ID" value="KAF4652666.1"/>
    <property type="molecule type" value="Genomic_DNA"/>
</dbReference>
<feature type="signal peptide" evidence="1">
    <location>
        <begin position="1"/>
        <end position="19"/>
    </location>
</feature>
<dbReference type="Proteomes" id="UP000591131">
    <property type="component" value="Unassembled WGS sequence"/>
</dbReference>
<comment type="caution">
    <text evidence="2">The sequence shown here is derived from an EMBL/GenBank/DDBJ whole genome shotgun (WGS) entry which is preliminary data.</text>
</comment>